<dbReference type="PANTHER" id="PTHR36180">
    <property type="entry name" value="DNA-BINDING PROTEIN-RELATED-RELATED"/>
    <property type="match status" value="1"/>
</dbReference>
<dbReference type="Proteomes" id="UP000450000">
    <property type="component" value="Unassembled WGS sequence"/>
</dbReference>
<dbReference type="InterPro" id="IPR003497">
    <property type="entry name" value="BRO_N_domain"/>
</dbReference>
<dbReference type="InterPro" id="IPR005039">
    <property type="entry name" value="Ant_C"/>
</dbReference>
<dbReference type="AlphaFoldDB" id="A0A6N7KUI3"/>
<feature type="domain" description="Bro-N" evidence="2">
    <location>
        <begin position="100"/>
        <end position="205"/>
    </location>
</feature>
<dbReference type="EMBL" id="WBOF01000001">
    <property type="protein sequence ID" value="MQS14475.1"/>
    <property type="molecule type" value="Genomic_DNA"/>
</dbReference>
<sequence>MPPRSSAFRFAPSTSGATAESARQLPCTRGASSTRSRGSRATGRASRTPSSSRLASRGRTSAAPPDLPPLTWVGPPPGCRRTKALSPPVHQRSSRKRGGPVSIIPYTFPETATAVRVVTIGDEPWFVAADVADILGYRMASDMTRRLDDDEKGTRPVRTPGGTQKLAIISEPGLYSAVLASRVPQAKAFKRWMTHEVIPSIRRTGSYSAPVAPALPSPRELAALVIAEADRADAAEARVMELEPKALAHDTYLSVGSGDRLVREVAKLLGWRQQDLRQFLIAERLIFARVADCGSTQWDFYAGHERHFRSAETVVTHRTRGLCSHYTLYVRPAGVDLIQRRIAKRQAERDAIGGAA</sequence>
<dbReference type="OrthoDB" id="9812611at2"/>
<dbReference type="PROSITE" id="PS51750">
    <property type="entry name" value="BRO_N"/>
    <property type="match status" value="1"/>
</dbReference>
<dbReference type="Pfam" id="PF03374">
    <property type="entry name" value="ANT"/>
    <property type="match status" value="1"/>
</dbReference>
<dbReference type="SMART" id="SM01040">
    <property type="entry name" value="Bro-N"/>
    <property type="match status" value="1"/>
</dbReference>
<keyword evidence="4" id="KW-1185">Reference proteome</keyword>
<evidence type="ECO:0000259" key="2">
    <source>
        <dbReference type="PROSITE" id="PS51750"/>
    </source>
</evidence>
<evidence type="ECO:0000256" key="1">
    <source>
        <dbReference type="SAM" id="MobiDB-lite"/>
    </source>
</evidence>
<dbReference type="PANTHER" id="PTHR36180:SF2">
    <property type="entry name" value="BRO FAMILY PROTEIN"/>
    <property type="match status" value="1"/>
</dbReference>
<comment type="caution">
    <text evidence="3">The sequence shown here is derived from an EMBL/GenBank/DDBJ whole genome shotgun (WGS) entry which is preliminary data.</text>
</comment>
<organism evidence="3 4">
    <name type="scientific">Streptomyces kaniharaensis</name>
    <dbReference type="NCBI Taxonomy" id="212423"/>
    <lineage>
        <taxon>Bacteria</taxon>
        <taxon>Bacillati</taxon>
        <taxon>Actinomycetota</taxon>
        <taxon>Actinomycetes</taxon>
        <taxon>Kitasatosporales</taxon>
        <taxon>Streptomycetaceae</taxon>
        <taxon>Streptomyces</taxon>
    </lineage>
</organism>
<feature type="compositionally biased region" description="Low complexity" evidence="1">
    <location>
        <begin position="28"/>
        <end position="48"/>
    </location>
</feature>
<evidence type="ECO:0000313" key="4">
    <source>
        <dbReference type="Proteomes" id="UP000450000"/>
    </source>
</evidence>
<feature type="region of interest" description="Disordered" evidence="1">
    <location>
        <begin position="1"/>
        <end position="101"/>
    </location>
</feature>
<accession>A0A6N7KUI3</accession>
<gene>
    <name evidence="3" type="ORF">F7Q99_19955</name>
</gene>
<evidence type="ECO:0000313" key="3">
    <source>
        <dbReference type="EMBL" id="MQS14475.1"/>
    </source>
</evidence>
<name>A0A6N7KUI3_9ACTN</name>
<protein>
    <recommendedName>
        <fullName evidence="2">Bro-N domain-containing protein</fullName>
    </recommendedName>
</protein>
<reference evidence="3 4" key="1">
    <citation type="submission" date="2019-09" db="EMBL/GenBank/DDBJ databases">
        <title>Genome Sequences of Streptomyces kaniharaensis ATCC 21070.</title>
        <authorList>
            <person name="Zhu W."/>
            <person name="De Crecy-Lagard V."/>
            <person name="Richards N.G."/>
        </authorList>
    </citation>
    <scope>NUCLEOTIDE SEQUENCE [LARGE SCALE GENOMIC DNA]</scope>
    <source>
        <strain evidence="3 4">SF-557</strain>
    </source>
</reference>
<dbReference type="GO" id="GO:0003677">
    <property type="term" value="F:DNA binding"/>
    <property type="evidence" value="ECO:0007669"/>
    <property type="project" value="InterPro"/>
</dbReference>
<proteinExistence type="predicted"/>
<dbReference type="Pfam" id="PF02498">
    <property type="entry name" value="Bro-N"/>
    <property type="match status" value="1"/>
</dbReference>